<dbReference type="InterPro" id="IPR015943">
    <property type="entry name" value="WD40/YVTN_repeat-like_dom_sf"/>
</dbReference>
<accession>A0A0P0P1X8</accession>
<protein>
    <submittedName>
        <fullName evidence="2">Photosystem II stability/assembly factor-like protein</fullName>
    </submittedName>
</protein>
<dbReference type="RefSeq" id="WP_062149273.1">
    <property type="nucleotide sequence ID" value="NZ_CP013002.1"/>
</dbReference>
<keyword evidence="1" id="KW-0732">Signal</keyword>
<evidence type="ECO:0000313" key="2">
    <source>
        <dbReference type="EMBL" id="ALL14512.1"/>
    </source>
</evidence>
<dbReference type="EMBL" id="CP013002">
    <property type="protein sequence ID" value="ALL14512.1"/>
    <property type="molecule type" value="Genomic_DNA"/>
</dbReference>
<dbReference type="Proteomes" id="UP000056905">
    <property type="component" value="Chromosome"/>
</dbReference>
<feature type="signal peptide" evidence="1">
    <location>
        <begin position="1"/>
        <end position="30"/>
    </location>
</feature>
<dbReference type="KEGG" id="chq:AQ619_14795"/>
<dbReference type="PROSITE" id="PS51318">
    <property type="entry name" value="TAT"/>
    <property type="match status" value="1"/>
</dbReference>
<gene>
    <name evidence="2" type="ORF">AQ619_14795</name>
</gene>
<keyword evidence="3" id="KW-1185">Reference proteome</keyword>
<reference evidence="2 3" key="1">
    <citation type="submission" date="2015-10" db="EMBL/GenBank/DDBJ databases">
        <title>Conservation of the essential genome among Caulobacter and Brevundimonas species.</title>
        <authorList>
            <person name="Scott D."/>
            <person name="Ely B."/>
        </authorList>
    </citation>
    <scope>NUCLEOTIDE SEQUENCE [LARGE SCALE GENOMIC DNA]</scope>
    <source>
        <strain evidence="2 3">CB4</strain>
    </source>
</reference>
<name>A0A0P0P1X8_9CAUL</name>
<dbReference type="PANTHER" id="PTHR47199:SF2">
    <property type="entry name" value="PHOTOSYSTEM II STABILITY_ASSEMBLY FACTOR HCF136, CHLOROPLASTIC"/>
    <property type="match status" value="1"/>
</dbReference>
<dbReference type="AlphaFoldDB" id="A0A0P0P1X8"/>
<organism evidence="2 3">
    <name type="scientific">Caulobacter henricii</name>
    <dbReference type="NCBI Taxonomy" id="69395"/>
    <lineage>
        <taxon>Bacteria</taxon>
        <taxon>Pseudomonadati</taxon>
        <taxon>Pseudomonadota</taxon>
        <taxon>Alphaproteobacteria</taxon>
        <taxon>Caulobacterales</taxon>
        <taxon>Caulobacteraceae</taxon>
        <taxon>Caulobacter</taxon>
    </lineage>
</organism>
<proteinExistence type="predicted"/>
<sequence>MILSDLTRRAALTGSAAALVAPALTSPAKAAVRTAGHIEMLEPGAVSQLRGLSIVRHGYWASGSNGVLYHGGRGRSLTVVRPGGAEGLDFRGLHAFDRDHVLAMSAGPGTASQLWRTRDGGRIWAAEMTNSDPAGFWDALVFTPDGRTGYILGDPTDEGFTLLITRDGGVNWARAPRGLIPAPAAGEAAFAASNGCLAIGPKGQLAFCTGGAGWGRVFLSRDGHLRRFQVFETPIPAKGPTQGAFALTFGPRGELWVCGGDYKVPSARGVNLAWLPPGGDQFQAVDAPPGFLSSIATTGATVLATGLSGTLASRNGGQFERLTAQPYNVVRLVDRKTGVLGGPGGTVGLWHG</sequence>
<dbReference type="PANTHER" id="PTHR47199">
    <property type="entry name" value="PHOTOSYSTEM II STABILITY/ASSEMBLY FACTOR HCF136, CHLOROPLASTIC"/>
    <property type="match status" value="1"/>
</dbReference>
<dbReference type="SUPFAM" id="SSF110296">
    <property type="entry name" value="Oligoxyloglucan reducing end-specific cellobiohydrolase"/>
    <property type="match status" value="1"/>
</dbReference>
<feature type="chain" id="PRO_5006052680" evidence="1">
    <location>
        <begin position="31"/>
        <end position="352"/>
    </location>
</feature>
<dbReference type="InterPro" id="IPR006311">
    <property type="entry name" value="TAT_signal"/>
</dbReference>
<dbReference type="Gene3D" id="2.130.10.10">
    <property type="entry name" value="YVTN repeat-like/Quinoprotein amine dehydrogenase"/>
    <property type="match status" value="1"/>
</dbReference>
<evidence type="ECO:0000256" key="1">
    <source>
        <dbReference type="SAM" id="SignalP"/>
    </source>
</evidence>
<dbReference type="OrthoDB" id="9764804at2"/>
<dbReference type="STRING" id="69395.AQ619_14795"/>
<evidence type="ECO:0000313" key="3">
    <source>
        <dbReference type="Proteomes" id="UP000056905"/>
    </source>
</evidence>